<dbReference type="InterPro" id="IPR009003">
    <property type="entry name" value="Peptidase_S1_PA"/>
</dbReference>
<dbReference type="InterPro" id="IPR001254">
    <property type="entry name" value="Trypsin_dom"/>
</dbReference>
<dbReference type="InterPro" id="IPR018114">
    <property type="entry name" value="TRYPSIN_HIS"/>
</dbReference>
<keyword evidence="3" id="KW-1185">Reference proteome</keyword>
<dbReference type="SUPFAM" id="SSF50494">
    <property type="entry name" value="Trypsin-like serine proteases"/>
    <property type="match status" value="1"/>
</dbReference>
<accession>A0ABU1DJ32</accession>
<proteinExistence type="predicted"/>
<sequence>MSGVGIVASSPVFAAAARIFATPRPAAGRPPASRCLGPSGSEQVRVWRVTVLKLRPEPLRPLRSWLVKVKTRLPEGRLWPLRDTVSRRSFALALALAALALSTSARADDAGATVAVQAAQPTGDGRAFVSECSGVLIAPDLVLTAGHCLDIAETPAHVAVFAYRDGKPIPEALKVAAFARHPDHVLGWREKPGDPEKRQTEIAADMALIRLAAPVSGVAPAGFGALAGADGAVSGVGALKAGGRSGAVKRMKLTAIRSSTGSGARVVFATSGATVCGGDSGGPASSNGLVWGLVSAVLKPKSGCGSRIAITPVDPASQRFQAMRAAAGVRPGSR</sequence>
<dbReference type="InterPro" id="IPR001314">
    <property type="entry name" value="Peptidase_S1A"/>
</dbReference>
<dbReference type="PROSITE" id="PS00134">
    <property type="entry name" value="TRYPSIN_HIS"/>
    <property type="match status" value="1"/>
</dbReference>
<dbReference type="PANTHER" id="PTHR24260">
    <property type="match status" value="1"/>
</dbReference>
<evidence type="ECO:0000313" key="3">
    <source>
        <dbReference type="Proteomes" id="UP001181622"/>
    </source>
</evidence>
<evidence type="ECO:0000259" key="1">
    <source>
        <dbReference type="PROSITE" id="PS50240"/>
    </source>
</evidence>
<dbReference type="SMART" id="SM00020">
    <property type="entry name" value="Tryp_SPc"/>
    <property type="match status" value="1"/>
</dbReference>
<dbReference type="InterPro" id="IPR051333">
    <property type="entry name" value="CLIP_Serine_Protease"/>
</dbReference>
<dbReference type="PANTHER" id="PTHR24260:SF132">
    <property type="entry name" value="PEPTIDASE S1 DOMAIN-CONTAINING PROTEIN"/>
    <property type="match status" value="1"/>
</dbReference>
<organism evidence="2 3">
    <name type="scientific">Chelatococcus sambhunathii</name>
    <dbReference type="NCBI Taxonomy" id="363953"/>
    <lineage>
        <taxon>Bacteria</taxon>
        <taxon>Pseudomonadati</taxon>
        <taxon>Pseudomonadota</taxon>
        <taxon>Alphaproteobacteria</taxon>
        <taxon>Hyphomicrobiales</taxon>
        <taxon>Chelatococcaceae</taxon>
        <taxon>Chelatococcus</taxon>
    </lineage>
</organism>
<feature type="domain" description="Peptidase S1" evidence="1">
    <location>
        <begin position="132"/>
        <end position="305"/>
    </location>
</feature>
<protein>
    <submittedName>
        <fullName evidence="2">Trypsin-like serine protease</fullName>
    </submittedName>
</protein>
<dbReference type="Proteomes" id="UP001181622">
    <property type="component" value="Unassembled WGS sequence"/>
</dbReference>
<dbReference type="EMBL" id="JADBEO010000041">
    <property type="protein sequence ID" value="MDR4308132.1"/>
    <property type="molecule type" value="Genomic_DNA"/>
</dbReference>
<name>A0ABU1DJ32_9HYPH</name>
<dbReference type="PRINTS" id="PR00722">
    <property type="entry name" value="CHYMOTRYPSIN"/>
</dbReference>
<gene>
    <name evidence="2" type="ORF">IHQ68_16045</name>
</gene>
<comment type="caution">
    <text evidence="2">The sequence shown here is derived from an EMBL/GenBank/DDBJ whole genome shotgun (WGS) entry which is preliminary data.</text>
</comment>
<dbReference type="PROSITE" id="PS50240">
    <property type="entry name" value="TRYPSIN_DOM"/>
    <property type="match status" value="1"/>
</dbReference>
<dbReference type="Gene3D" id="2.40.10.10">
    <property type="entry name" value="Trypsin-like serine proteases"/>
    <property type="match status" value="1"/>
</dbReference>
<reference evidence="2" key="1">
    <citation type="submission" date="2020-10" db="EMBL/GenBank/DDBJ databases">
        <authorList>
            <person name="Abbas A."/>
            <person name="Razzaq R."/>
            <person name="Waqas M."/>
            <person name="Abbas N."/>
            <person name="Nielsen T.K."/>
            <person name="Hansen L.H."/>
            <person name="Hussain S."/>
            <person name="Shahid M."/>
        </authorList>
    </citation>
    <scope>NUCLEOTIDE SEQUENCE</scope>
    <source>
        <strain evidence="2">S14</strain>
    </source>
</reference>
<dbReference type="InterPro" id="IPR043504">
    <property type="entry name" value="Peptidase_S1_PA_chymotrypsin"/>
</dbReference>
<dbReference type="Pfam" id="PF00089">
    <property type="entry name" value="Trypsin"/>
    <property type="match status" value="1"/>
</dbReference>
<evidence type="ECO:0000313" key="2">
    <source>
        <dbReference type="EMBL" id="MDR4308132.1"/>
    </source>
</evidence>